<dbReference type="EMBL" id="SJPU01000003">
    <property type="protein sequence ID" value="TWU10539.1"/>
    <property type="molecule type" value="Genomic_DNA"/>
</dbReference>
<keyword evidence="2" id="KW-0808">Transferase</keyword>
<dbReference type="PROSITE" id="PS51186">
    <property type="entry name" value="GNAT"/>
    <property type="match status" value="1"/>
</dbReference>
<dbReference type="InterPro" id="IPR000182">
    <property type="entry name" value="GNAT_dom"/>
</dbReference>
<dbReference type="GO" id="GO:0016747">
    <property type="term" value="F:acyltransferase activity, transferring groups other than amino-acyl groups"/>
    <property type="evidence" value="ECO:0007669"/>
    <property type="project" value="InterPro"/>
</dbReference>
<keyword evidence="2" id="KW-0012">Acyltransferase</keyword>
<accession>A0A5C6BH00</accession>
<sequence length="97" mass="11000">MWAKRFEGRFACVACDGKMIVGFTDITRDGHLDRLFVSADHQRQGIARGLIERLTQHAEQQGFEFVTTEASVTAKTFFEAMLFVVIKRKRSAELFAG</sequence>
<dbReference type="EC" id="2.3.1.-" evidence="2"/>
<feature type="domain" description="N-acetyltransferase" evidence="1">
    <location>
        <begin position="1"/>
        <end position="97"/>
    </location>
</feature>
<keyword evidence="3" id="KW-1185">Reference proteome</keyword>
<dbReference type="Pfam" id="PF13673">
    <property type="entry name" value="Acetyltransf_10"/>
    <property type="match status" value="1"/>
</dbReference>
<comment type="caution">
    <text evidence="2">The sequence shown here is derived from an EMBL/GenBank/DDBJ whole genome shotgun (WGS) entry which is preliminary data.</text>
</comment>
<dbReference type="InterPro" id="IPR052564">
    <property type="entry name" value="N-acetyltrans/Recomb-assoc"/>
</dbReference>
<dbReference type="SUPFAM" id="SSF55729">
    <property type="entry name" value="Acyl-CoA N-acyltransferases (Nat)"/>
    <property type="match status" value="1"/>
</dbReference>
<reference evidence="2 3" key="1">
    <citation type="journal article" date="2020" name="Antonie Van Leeuwenhoek">
        <title>Rhodopirellula heiligendammensis sp. nov., Rhodopirellula pilleata sp. nov., and Rhodopirellula solitaria sp. nov. isolated from natural or artificial marine surfaces in Northern Germany and California, USA, and emended description of the genus Rhodopirellula.</title>
        <authorList>
            <person name="Kallscheuer N."/>
            <person name="Wiegand S."/>
            <person name="Jogler M."/>
            <person name="Boedeker C."/>
            <person name="Peeters S.H."/>
            <person name="Rast P."/>
            <person name="Heuer A."/>
            <person name="Jetten M.S.M."/>
            <person name="Rohde M."/>
            <person name="Jogler C."/>
        </authorList>
    </citation>
    <scope>NUCLEOTIDE SEQUENCE [LARGE SCALE GENOMIC DNA]</scope>
    <source>
        <strain evidence="2 3">Poly21</strain>
    </source>
</reference>
<name>A0A5C6BH00_9BACT</name>
<dbReference type="PANTHER" id="PTHR43451:SF1">
    <property type="entry name" value="ACETYLTRANSFERASE"/>
    <property type="match status" value="1"/>
</dbReference>
<dbReference type="PANTHER" id="PTHR43451">
    <property type="entry name" value="ACETYLTRANSFERASE (GNAT) FAMILY PROTEIN"/>
    <property type="match status" value="1"/>
</dbReference>
<dbReference type="AlphaFoldDB" id="A0A5C6BH00"/>
<proteinExistence type="predicted"/>
<evidence type="ECO:0000313" key="2">
    <source>
        <dbReference type="EMBL" id="TWU10539.1"/>
    </source>
</evidence>
<dbReference type="Gene3D" id="3.40.630.30">
    <property type="match status" value="1"/>
</dbReference>
<gene>
    <name evidence="2" type="primary">yafP_3</name>
    <name evidence="2" type="ORF">Poly21_44440</name>
</gene>
<evidence type="ECO:0000313" key="3">
    <source>
        <dbReference type="Proteomes" id="UP000319908"/>
    </source>
</evidence>
<dbReference type="Proteomes" id="UP000319908">
    <property type="component" value="Unassembled WGS sequence"/>
</dbReference>
<protein>
    <submittedName>
        <fullName evidence="2">N-acetyltransferase YafP</fullName>
        <ecNumber evidence="2">2.3.1.-</ecNumber>
    </submittedName>
</protein>
<organism evidence="2 3">
    <name type="scientific">Allorhodopirellula heiligendammensis</name>
    <dbReference type="NCBI Taxonomy" id="2714739"/>
    <lineage>
        <taxon>Bacteria</taxon>
        <taxon>Pseudomonadati</taxon>
        <taxon>Planctomycetota</taxon>
        <taxon>Planctomycetia</taxon>
        <taxon>Pirellulales</taxon>
        <taxon>Pirellulaceae</taxon>
        <taxon>Allorhodopirellula</taxon>
    </lineage>
</organism>
<evidence type="ECO:0000259" key="1">
    <source>
        <dbReference type="PROSITE" id="PS51186"/>
    </source>
</evidence>
<dbReference type="CDD" id="cd04301">
    <property type="entry name" value="NAT_SF"/>
    <property type="match status" value="1"/>
</dbReference>
<dbReference type="InterPro" id="IPR016181">
    <property type="entry name" value="Acyl_CoA_acyltransferase"/>
</dbReference>